<protein>
    <submittedName>
        <fullName evidence="1">Wpkci</fullName>
    </submittedName>
</protein>
<dbReference type="EMBL" id="AB033881">
    <property type="protein sequence ID" value="BAA94870.1"/>
    <property type="molecule type" value="mRNA"/>
</dbReference>
<dbReference type="AlphaFoldDB" id="Q9IB93"/>
<reference evidence="1" key="1">
    <citation type="journal article" date="2000" name="Mol. Biol. Cell">
        <title>Wpkci, encoding an altered form of PKCI, is conserved widely on the avian W chromosome and expressed in early female embryos: implication of its role in female sex determination.</title>
        <authorList>
            <person name="Hori T."/>
            <person name="Asakawa S."/>
            <person name="Itoh Y."/>
            <person name="Shimizu N."/>
            <person name="Mizuno S."/>
        </authorList>
    </citation>
    <scope>NUCLEOTIDE SEQUENCE</scope>
</reference>
<organism evidence="1">
    <name type="scientific">Coturnix japonica</name>
    <name type="common">Japanese quail</name>
    <name type="synonym">Coturnix coturnix japonica</name>
    <dbReference type="NCBI Taxonomy" id="93934"/>
    <lineage>
        <taxon>Eukaryota</taxon>
        <taxon>Metazoa</taxon>
        <taxon>Chordata</taxon>
        <taxon>Craniata</taxon>
        <taxon>Vertebrata</taxon>
        <taxon>Euteleostomi</taxon>
        <taxon>Archelosauria</taxon>
        <taxon>Archosauria</taxon>
        <taxon>Dinosauria</taxon>
        <taxon>Saurischia</taxon>
        <taxon>Theropoda</taxon>
        <taxon>Coelurosauria</taxon>
        <taxon>Aves</taxon>
        <taxon>Neognathae</taxon>
        <taxon>Galloanserae</taxon>
        <taxon>Galliformes</taxon>
        <taxon>Phasianidae</taxon>
        <taxon>Perdicinae</taxon>
        <taxon>Coturnix</taxon>
    </lineage>
</organism>
<dbReference type="GO" id="GO:0046660">
    <property type="term" value="P:female sex differentiation"/>
    <property type="evidence" value="ECO:0000250"/>
    <property type="project" value="AgBase"/>
</dbReference>
<dbReference type="GO" id="GO:0005634">
    <property type="term" value="C:nucleus"/>
    <property type="evidence" value="ECO:0000250"/>
    <property type="project" value="AgBase"/>
</dbReference>
<name>Q9IB93_COTJA</name>
<accession>Q9IB93</accession>
<evidence type="ECO:0000313" key="1">
    <source>
        <dbReference type="EMBL" id="BAA94870.1"/>
    </source>
</evidence>
<gene>
    <name evidence="1" type="primary">quWpkci</name>
</gene>
<proteinExistence type="evidence at transcript level"/>
<sequence length="130" mass="13578">MAGGIVRSPAAWLGGAALMGKVARQEFSASVIREEEPLRTGSTLRSMISHRQLLGFFLAAPEKAVVRLSGAEVSGAPLLGHLKIVGEKCAANLGPTDGFRMAARYPPSDPSDCCARLCLLVGHQLGQPPG</sequence>